<comment type="caution">
    <text evidence="22">The sequence shown here is derived from an EMBL/GenBank/DDBJ whole genome shotgun (WGS) entry which is preliminary data.</text>
</comment>
<dbReference type="GO" id="GO:0008569">
    <property type="term" value="F:minus-end-directed microtubule motor activity"/>
    <property type="evidence" value="ECO:0007669"/>
    <property type="project" value="InterPro"/>
</dbReference>
<dbReference type="FunFam" id="3.40.50.300:FF:000362">
    <property type="entry name" value="Dynein, axonemal, heavy chain 6"/>
    <property type="match status" value="1"/>
</dbReference>
<evidence type="ECO:0000259" key="17">
    <source>
        <dbReference type="Pfam" id="PF12781"/>
    </source>
</evidence>
<evidence type="ECO:0000256" key="3">
    <source>
        <dbReference type="ARBA" id="ARBA00022490"/>
    </source>
</evidence>
<evidence type="ECO:0000256" key="6">
    <source>
        <dbReference type="ARBA" id="ARBA00022840"/>
    </source>
</evidence>
<dbReference type="InterPro" id="IPR026983">
    <property type="entry name" value="DHC"/>
</dbReference>
<dbReference type="SUPFAM" id="SSF52540">
    <property type="entry name" value="P-loop containing nucleoside triphosphate hydrolases"/>
    <property type="match status" value="2"/>
</dbReference>
<dbReference type="InterPro" id="IPR041466">
    <property type="entry name" value="Dynein_AAA5_ext"/>
</dbReference>
<evidence type="ECO:0000259" key="20">
    <source>
        <dbReference type="Pfam" id="PF18198"/>
    </source>
</evidence>
<dbReference type="Gene3D" id="1.10.8.720">
    <property type="entry name" value="Region D6 of dynein motor"/>
    <property type="match status" value="1"/>
</dbReference>
<feature type="domain" description="Dynein heavy chain region D6 P-loop" evidence="14">
    <location>
        <begin position="1785"/>
        <end position="1898"/>
    </location>
</feature>
<dbReference type="InterPro" id="IPR035706">
    <property type="entry name" value="AAA_9"/>
</dbReference>
<gene>
    <name evidence="22" type="ORF">BDFB_002183</name>
</gene>
<dbReference type="InterPro" id="IPR041228">
    <property type="entry name" value="Dynein_C"/>
</dbReference>
<proteinExistence type="inferred from homology"/>
<keyword evidence="11" id="KW-0206">Cytoskeleton</keyword>
<feature type="domain" description="Dynein heavy chain AAA lid" evidence="20">
    <location>
        <begin position="1934"/>
        <end position="2073"/>
    </location>
</feature>
<evidence type="ECO:0000259" key="19">
    <source>
        <dbReference type="Pfam" id="PF17857"/>
    </source>
</evidence>
<dbReference type="FunFam" id="1.20.920.20:FF:000006">
    <property type="entry name" value="Dynein, axonemal, heavy chain 6"/>
    <property type="match status" value="1"/>
</dbReference>
<dbReference type="FunFam" id="1.20.1270.280:FF:000001">
    <property type="entry name" value="dynein heavy chain 7, axonemal"/>
    <property type="match status" value="1"/>
</dbReference>
<evidence type="ECO:0000256" key="9">
    <source>
        <dbReference type="ARBA" id="ARBA00023069"/>
    </source>
</evidence>
<dbReference type="STRING" id="1661398.A0A482VG65"/>
<dbReference type="GO" id="GO:0045505">
    <property type="term" value="F:dynein intermediate chain binding"/>
    <property type="evidence" value="ECO:0007669"/>
    <property type="project" value="InterPro"/>
</dbReference>
<evidence type="ECO:0000256" key="1">
    <source>
        <dbReference type="ARBA" id="ARBA00004430"/>
    </source>
</evidence>
<keyword evidence="5" id="KW-0547">Nucleotide-binding</keyword>
<evidence type="ECO:0000313" key="23">
    <source>
        <dbReference type="Proteomes" id="UP000292052"/>
    </source>
</evidence>
<feature type="domain" description="Dynein heavy chain AAA 5 extension" evidence="18">
    <location>
        <begin position="161"/>
        <end position="279"/>
    </location>
</feature>
<keyword evidence="3" id="KW-0963">Cytoplasm</keyword>
<dbReference type="Pfam" id="PF12780">
    <property type="entry name" value="AAA_8"/>
    <property type="match status" value="1"/>
</dbReference>
<evidence type="ECO:0000256" key="2">
    <source>
        <dbReference type="ARBA" id="ARBA00008887"/>
    </source>
</evidence>
<accession>A0A482VG65</accession>
<dbReference type="FunFam" id="1.20.920.30:FF:000005">
    <property type="entry name" value="Dynein, axonemal, heavy chain 2"/>
    <property type="match status" value="1"/>
</dbReference>
<feature type="domain" description="Dynein heavy chain 3 AAA+ lid" evidence="19">
    <location>
        <begin position="522"/>
        <end position="610"/>
    </location>
</feature>
<dbReference type="Gene3D" id="1.10.8.1220">
    <property type="match status" value="1"/>
</dbReference>
<dbReference type="Gene3D" id="6.10.140.1060">
    <property type="match status" value="1"/>
</dbReference>
<dbReference type="InterPro" id="IPR041589">
    <property type="entry name" value="DNAH3_AAA_lid_1"/>
</dbReference>
<feature type="domain" description="Dynein heavy chain C-terminal" evidence="21">
    <location>
        <begin position="2223"/>
        <end position="2321"/>
    </location>
</feature>
<dbReference type="Gene3D" id="1.20.1270.280">
    <property type="match status" value="1"/>
</dbReference>
<protein>
    <submittedName>
        <fullName evidence="22">Dynein heavy chain 1, axonemal-like</fullName>
    </submittedName>
</protein>
<evidence type="ECO:0000256" key="10">
    <source>
        <dbReference type="ARBA" id="ARBA00023175"/>
    </source>
</evidence>
<keyword evidence="8 13" id="KW-0175">Coiled coil</keyword>
<evidence type="ECO:0000256" key="4">
    <source>
        <dbReference type="ARBA" id="ARBA00022701"/>
    </source>
</evidence>
<feature type="domain" description="Dynein heavy chain C-terminal" evidence="21">
    <location>
        <begin position="2080"/>
        <end position="2217"/>
    </location>
</feature>
<keyword evidence="6" id="KW-0067">ATP-binding</keyword>
<keyword evidence="9" id="KW-0969">Cilium</keyword>
<dbReference type="GO" id="GO:0030286">
    <property type="term" value="C:dynein complex"/>
    <property type="evidence" value="ECO:0007669"/>
    <property type="project" value="UniProtKB-KW"/>
</dbReference>
<evidence type="ECO:0000256" key="11">
    <source>
        <dbReference type="ARBA" id="ARBA00023212"/>
    </source>
</evidence>
<dbReference type="GO" id="GO:0007018">
    <property type="term" value="P:microtubule-based movement"/>
    <property type="evidence" value="ECO:0007669"/>
    <property type="project" value="InterPro"/>
</dbReference>
<dbReference type="Pfam" id="PF12781">
    <property type="entry name" value="AAA_9"/>
    <property type="match status" value="1"/>
</dbReference>
<evidence type="ECO:0000256" key="7">
    <source>
        <dbReference type="ARBA" id="ARBA00023017"/>
    </source>
</evidence>
<dbReference type="Gene3D" id="3.40.50.300">
    <property type="entry name" value="P-loop containing nucleotide triphosphate hydrolases"/>
    <property type="match status" value="4"/>
</dbReference>
<dbReference type="FunFam" id="1.10.8.720:FF:000001">
    <property type="entry name" value="dynein heavy chain 7, axonemal"/>
    <property type="match status" value="1"/>
</dbReference>
<dbReference type="InterPro" id="IPR024317">
    <property type="entry name" value="Dynein_heavy_chain_D4_dom"/>
</dbReference>
<dbReference type="PANTHER" id="PTHR22878">
    <property type="entry name" value="DYNEIN HEAVY CHAIN 6, AXONEMAL-LIKE-RELATED"/>
    <property type="match status" value="1"/>
</dbReference>
<evidence type="ECO:0000259" key="15">
    <source>
        <dbReference type="Pfam" id="PF12777"/>
    </source>
</evidence>
<keyword evidence="10" id="KW-0505">Motor protein</keyword>
<dbReference type="PANTHER" id="PTHR22878:SF73">
    <property type="entry name" value="DYNEIN AXONEMAL HEAVY CHAIN 1"/>
    <property type="match status" value="1"/>
</dbReference>
<dbReference type="Pfam" id="PF17852">
    <property type="entry name" value="Dynein_AAA_lid"/>
    <property type="match status" value="1"/>
</dbReference>
<dbReference type="Pfam" id="PF18199">
    <property type="entry name" value="Dynein_C"/>
    <property type="match status" value="2"/>
</dbReference>
<dbReference type="Proteomes" id="UP000292052">
    <property type="component" value="Unassembled WGS sequence"/>
</dbReference>
<dbReference type="InterPro" id="IPR042219">
    <property type="entry name" value="AAA_lid_11_sf"/>
</dbReference>
<reference evidence="22 23" key="1">
    <citation type="submission" date="2017-03" db="EMBL/GenBank/DDBJ databases">
        <title>Genome of the blue death feigning beetle - Asbolus verrucosus.</title>
        <authorList>
            <person name="Rider S.D."/>
        </authorList>
    </citation>
    <scope>NUCLEOTIDE SEQUENCE [LARGE SCALE GENOMIC DNA]</scope>
    <source>
        <strain evidence="22">Butters</strain>
        <tissue evidence="22">Head and leg muscle</tissue>
    </source>
</reference>
<dbReference type="Pfam" id="PF03028">
    <property type="entry name" value="Dynein_heavy"/>
    <property type="match status" value="1"/>
</dbReference>
<keyword evidence="4" id="KW-0493">Microtubule</keyword>
<dbReference type="Gene3D" id="1.20.920.20">
    <property type="match status" value="1"/>
</dbReference>
<dbReference type="GO" id="GO:0005524">
    <property type="term" value="F:ATP binding"/>
    <property type="evidence" value="ECO:0007669"/>
    <property type="project" value="UniProtKB-KW"/>
</dbReference>
<dbReference type="Gene3D" id="1.20.920.30">
    <property type="match status" value="1"/>
</dbReference>
<dbReference type="GO" id="GO:0051959">
    <property type="term" value="F:dynein light intermediate chain binding"/>
    <property type="evidence" value="ECO:0007669"/>
    <property type="project" value="InterPro"/>
</dbReference>
<dbReference type="FunFam" id="3.40.50.300:FF:001145">
    <property type="entry name" value="Putative dynein heavy chain"/>
    <property type="match status" value="1"/>
</dbReference>
<organism evidence="22 23">
    <name type="scientific">Asbolus verrucosus</name>
    <name type="common">Desert ironclad beetle</name>
    <dbReference type="NCBI Taxonomy" id="1661398"/>
    <lineage>
        <taxon>Eukaryota</taxon>
        <taxon>Metazoa</taxon>
        <taxon>Ecdysozoa</taxon>
        <taxon>Arthropoda</taxon>
        <taxon>Hexapoda</taxon>
        <taxon>Insecta</taxon>
        <taxon>Pterygota</taxon>
        <taxon>Neoptera</taxon>
        <taxon>Endopterygota</taxon>
        <taxon>Coleoptera</taxon>
        <taxon>Polyphaga</taxon>
        <taxon>Cucujiformia</taxon>
        <taxon>Tenebrionidae</taxon>
        <taxon>Pimeliinae</taxon>
        <taxon>Asbolus</taxon>
    </lineage>
</organism>
<dbReference type="Gene3D" id="1.10.472.130">
    <property type="match status" value="1"/>
</dbReference>
<name>A0A482VG65_ASBVE</name>
<comment type="subcellular location">
    <subcellularLocation>
        <location evidence="1">Cytoplasm</location>
        <location evidence="1">Cytoskeleton</location>
        <location evidence="1">Cilium axoneme</location>
    </subcellularLocation>
</comment>
<dbReference type="Pfam" id="PF12777">
    <property type="entry name" value="MT"/>
    <property type="match status" value="1"/>
</dbReference>
<evidence type="ECO:0000259" key="21">
    <source>
        <dbReference type="Pfam" id="PF18199"/>
    </source>
</evidence>
<dbReference type="InterPro" id="IPR027417">
    <property type="entry name" value="P-loop_NTPase"/>
</dbReference>
<evidence type="ECO:0000256" key="12">
    <source>
        <dbReference type="ARBA" id="ARBA00023273"/>
    </source>
</evidence>
<evidence type="ECO:0000259" key="18">
    <source>
        <dbReference type="Pfam" id="PF17852"/>
    </source>
</evidence>
<dbReference type="GO" id="GO:0005930">
    <property type="term" value="C:axoneme"/>
    <property type="evidence" value="ECO:0007669"/>
    <property type="project" value="UniProtKB-SubCell"/>
</dbReference>
<dbReference type="Pfam" id="PF17857">
    <property type="entry name" value="AAA_lid_1"/>
    <property type="match status" value="1"/>
</dbReference>
<dbReference type="InterPro" id="IPR041658">
    <property type="entry name" value="AAA_lid_11"/>
</dbReference>
<keyword evidence="12" id="KW-0966">Cell projection</keyword>
<evidence type="ECO:0000259" key="16">
    <source>
        <dbReference type="Pfam" id="PF12780"/>
    </source>
</evidence>
<dbReference type="FunFam" id="3.40.50.300:FF:002141">
    <property type="entry name" value="Dynein heavy chain"/>
    <property type="match status" value="1"/>
</dbReference>
<dbReference type="OrthoDB" id="5593012at2759"/>
<evidence type="ECO:0000259" key="14">
    <source>
        <dbReference type="Pfam" id="PF03028"/>
    </source>
</evidence>
<evidence type="ECO:0000256" key="8">
    <source>
        <dbReference type="ARBA" id="ARBA00023054"/>
    </source>
</evidence>
<dbReference type="GO" id="GO:0005874">
    <property type="term" value="C:microtubule"/>
    <property type="evidence" value="ECO:0007669"/>
    <property type="project" value="UniProtKB-KW"/>
</dbReference>
<feature type="coiled-coil region" evidence="13">
    <location>
        <begin position="1169"/>
        <end position="1203"/>
    </location>
</feature>
<keyword evidence="23" id="KW-1185">Reference proteome</keyword>
<dbReference type="Pfam" id="PF18198">
    <property type="entry name" value="AAA_lid_11"/>
    <property type="match status" value="1"/>
</dbReference>
<evidence type="ECO:0000256" key="5">
    <source>
        <dbReference type="ARBA" id="ARBA00022741"/>
    </source>
</evidence>
<dbReference type="InterPro" id="IPR024743">
    <property type="entry name" value="Dynein_HC_stalk"/>
</dbReference>
<comment type="similarity">
    <text evidence="2">Belongs to the dynein heavy chain family.</text>
</comment>
<evidence type="ECO:0000313" key="22">
    <source>
        <dbReference type="EMBL" id="RZC18430.1"/>
    </source>
</evidence>
<keyword evidence="7" id="KW-0243">Dynein</keyword>
<dbReference type="InterPro" id="IPR004273">
    <property type="entry name" value="Dynein_heavy_D6_P-loop"/>
</dbReference>
<evidence type="ECO:0000256" key="13">
    <source>
        <dbReference type="SAM" id="Coils"/>
    </source>
</evidence>
<feature type="domain" description="Dynein heavy chain AAA module D4" evidence="16">
    <location>
        <begin position="665"/>
        <end position="926"/>
    </location>
</feature>
<dbReference type="FunFam" id="1.10.8.1220:FF:000001">
    <property type="entry name" value="Dynein axonemal heavy chain 5"/>
    <property type="match status" value="1"/>
</dbReference>
<feature type="domain" description="Dynein heavy chain coiled coil stalk" evidence="15">
    <location>
        <begin position="940"/>
        <end position="1284"/>
    </location>
</feature>
<dbReference type="EMBL" id="QDEB01104056">
    <property type="protein sequence ID" value="RZC18430.1"/>
    <property type="molecule type" value="Genomic_DNA"/>
</dbReference>
<feature type="domain" description="Dynein heavy chain ATP-binding dynein motor region" evidence="17">
    <location>
        <begin position="1313"/>
        <end position="1534"/>
    </location>
</feature>
<dbReference type="Pfam" id="PF12775">
    <property type="entry name" value="AAA_7"/>
    <property type="match status" value="1"/>
</dbReference>
<sequence>MTRLDGQPQPSGYPFRPVQTYVMNPKSITMGQLYGEFDLQTHEWTDGILPCLVRIGCAAEDKDKRWYVFDGPVDAVWIENMNSVLDDNKKLCLSSGEIIKLRDTMTMIFEVADLAVASPATVSRCGMVYLEPGVLGFDPFINCWIKRLPPLAQPYAEDFKELIGLYVIPGIELVRTSLKEILTSVDSALLCKFLRLMDFWLGPLAGRDNKPPPGPQFLALIPDLLVPWVVFSLVWSVGCTCDNRGRLSFDRWLRSKMDEEDHEPLFPEHGLVYDYRFHDGGFTHPTEDGQPAPPMWYGWMENEEEYKITVEMKYTDIEVPTMDNVRNAKMMEIILNNYDNVLCVGPTGTGKSLTVVGKLSRSMHKKFICDFMSFSARTSANQTQDLIDSKLDRRRKGVFGPPVLKRQIFFIDDFNMPALEVYGAQPPIELIRQWMDFGGWYDRKNIGEFRYIIDTNFCVAMGPPEGGRNPVTARLLRHFHYLAFIEMEDDSKRKIFGSILKFWMDRIPEEASLNSFYVPVLEATLNVYTTILQELLPTPAKTHYTFNLRDLSKVFQGILMFNPEKLMEISQIIRLWYHECCRVFQDRLVNDDDRHWFSDLLKTKIKTNYDIEPDDALGSQMLFFGDFLDPTTDYREYEQITDTDKLSHVLDHYLNEYNEQSTRPMKLVLFLDAISHVCRISRIIRQPLGNALLLGMGGSGRQSLTRLATFMAEYFCFQIEIHKAYGMFEWREDVKGLMLKAGLQKRETVFLFSDTQIKSESFLEDLNNILNSGDVPNIYQPDELDKIFQEMKGVVQEMGMAATKSNLFSAYQKAVRSNLHTVVTMSPIGDIFRARLRQFPALVNCCTIDWFSEWPDTALQSVALQFLDDISELNVGPETLHGIVIVCQFMHASVVDASILYKQELSRHNYVTPTSYLELLSSYTDLMLKKRGTLSEGVGRLSTGLDKLQSTTEEVKILRENLEEMKPALEIAARDAEIMIKAIAEDQLVAEETKAVVEKEELEAAKMALETQTIADDAQRDLDEAMPDLLAAEASLKSLNKNDISEVRSMKRPPAGVIYVIESICIVKSIKPNKVPGNMPGEKILDYWEPGRNMLADPGVFLASLMNFDKESITEEMIDKLKQYVNNPQFQPAKVAKVSKACKSLCMWVHAMYKYYFVNKRVAPKKAKLKEAKDVLAKTEAALAAAKEKMQTVMENLRILQNKLATKIAFKEEKEASIQICLERMSRAVRLITGLSDERVRWLNTIASIEASVVNVTGDILLSAGAVAYLTPFTDKYRRGLLSEWLKLIQEQKIPCSPDPNPVSILAEPVQIRAWQLDGLPRDYFSTENAVLVSNSKRWPLFIDPQGQANKWVKNMGKSLGLMICKMADKELLRNLESAIRFGKSVLIEAVGTDLDPSLDPILLRQKFKQSGTWMLKLGDVVVPYDDNFHLYMTTKLPNPHYTPEVSVKVLLVNFTLVPSGLQDQLLALVVMQERPDLEDQRSQLIVGSTQMKQELKEIEDRILYKLSSMEGSPLDDLDFIITLEASKIKSDDIKAITNLLFNKVVAAEITQIDIDNTRAQYIPVANRAQILFFCLSDLSNVDPMYQYSLEWFVGIFITSMADTERTENIDERVQIINDYFTFSLYSNVCRSLFEKHKLHFAFLMCARILMDEGKIDTHEWHHFLAGGSPLSVKNNPATEWLSAKAWQEILAMEALPNFVSFVNTFANYKNHYRGIFESQNPHRQRLPDEFQEKLSEFQKLLVLKCLRPDKVTNAMQDFISEKMGQRFVEPQTTDLAVVFKDSGPTTPLIFVLSTGTDPAADLYKFADKMKFSKRMFSISLGQGQGPIAEKMLQNGTEIGSWIFFQNCHLAPSWMPRLERLIENISPEIVHRDFRIWLTSTPSPHFPVSILQNSSKMTVEPPAGIKANIMRAYTNQVSDLIEVLHGDTVKNFTFKWLLFSLCLFHGVLLERRKFGPLGFNIPYEFTDGDLKICISQLRMFLWEYSDIPFKVLTYTAGHINYGGRVTDDWDRRCLMNILADYYNEYVVDPDYVFDAQGLYHQLPAETTYYDYLDYIKGFPINDDPALFGLHQNADITFAQAQTYRCLATLLALQPKQVGGAAASQEEVISQTASSILKHLPKQFDLDGISKAYPVLYEESLNTVLIQESIRYNRLLKIIETTLKDLLKAIKGLVVMSEALDKMATSLFSNKIPDLWASKAYPSLKPLGAWVSDLQARILPERPKERTPDGSCIYGLFLEGARWNYETCFLDESHPKELYTDMPVVWLVPEENHKKPEAVYECPVYKTLTRAGVLSTTGHSTNYVVAIEVPSQKSEAHWIKGGSH</sequence>